<dbReference type="InterPro" id="IPR003494">
    <property type="entry name" value="SHS2_FtsA"/>
</dbReference>
<dbReference type="InterPro" id="IPR043129">
    <property type="entry name" value="ATPase_NBD"/>
</dbReference>
<reference evidence="2" key="1">
    <citation type="journal article" date="2022" name="ISME J.">
        <title>A general approach to explore prokaryotic protein glycosylation reveals the unique surface layer modulation of an anammox bacterium.</title>
        <authorList>
            <person name="Pabst M."/>
            <person name="Grouzdev D.S."/>
            <person name="Lawson C.E."/>
            <person name="Kleikamp H.B.C."/>
            <person name="de Ram C."/>
            <person name="Louwen R."/>
            <person name="Lin Y.M."/>
            <person name="Lucker S."/>
            <person name="van Loosdrecht M.C.M."/>
            <person name="Laureni M."/>
        </authorList>
    </citation>
    <scope>NUCLEOTIDE SEQUENCE</scope>
    <source>
        <strain evidence="2">BROCD043</strain>
    </source>
</reference>
<dbReference type="PANTHER" id="PTHR32432:SF3">
    <property type="entry name" value="ETHANOLAMINE UTILIZATION PROTEIN EUTJ"/>
    <property type="match status" value="1"/>
</dbReference>
<sequence>MNLPEFFGLDIGNHTIKIAQAKVKGVSDAELVSIGSIDTPLGMAGVQDDNTKKQLVEKIKQAREAAKIETKYVVAAMPEASIFTRLILLPDLPEDQLEQSLFYEAKQYLPIPPNEVQLDYIPIAKKNVEGRDLIQALLVAAPKNIVAKYMDILSLAGLELIALETETMATARALTFNRPGQDSILVIDFGSGGTDLSVIKGQYPIFSQSLGTGSDALTKAIASDFNLEYSQAEQYKRTYGIQANVAEGKILQSLTPVMQIIINEINKTLNYFRAHLQESSPRQIYIVGDGAKLPGLSEFLTTNLGITAEVTDPIAGLKISGRIANEVSQLSTVGFSVSVGLALKNQ</sequence>
<evidence type="ECO:0000313" key="3">
    <source>
        <dbReference type="Proteomes" id="UP000781173"/>
    </source>
</evidence>
<dbReference type="GO" id="GO:0051301">
    <property type="term" value="P:cell division"/>
    <property type="evidence" value="ECO:0007669"/>
    <property type="project" value="InterPro"/>
</dbReference>
<dbReference type="InterPro" id="IPR050696">
    <property type="entry name" value="FtsA/MreB"/>
</dbReference>
<evidence type="ECO:0000259" key="1">
    <source>
        <dbReference type="SMART" id="SM00842"/>
    </source>
</evidence>
<comment type="caution">
    <text evidence="2">The sequence shown here is derived from an EMBL/GenBank/DDBJ whole genome shotgun (WGS) entry which is preliminary data.</text>
</comment>
<dbReference type="Proteomes" id="UP000781173">
    <property type="component" value="Unassembled WGS sequence"/>
</dbReference>
<dbReference type="InterPro" id="IPR005883">
    <property type="entry name" value="PilM"/>
</dbReference>
<protein>
    <submittedName>
        <fullName evidence="2">Type IV pilus assembly protein PilM</fullName>
    </submittedName>
</protein>
<dbReference type="SMART" id="SM00842">
    <property type="entry name" value="FtsA"/>
    <property type="match status" value="1"/>
</dbReference>
<dbReference type="Gene3D" id="3.30.420.40">
    <property type="match status" value="2"/>
</dbReference>
<evidence type="ECO:0000313" key="2">
    <source>
        <dbReference type="EMBL" id="MBW7953183.1"/>
    </source>
</evidence>
<dbReference type="Pfam" id="PF11104">
    <property type="entry name" value="PilM_2"/>
    <property type="match status" value="1"/>
</dbReference>
<dbReference type="PIRSF" id="PIRSF019169">
    <property type="entry name" value="PilM"/>
    <property type="match status" value="1"/>
</dbReference>
<dbReference type="PANTHER" id="PTHR32432">
    <property type="entry name" value="CELL DIVISION PROTEIN FTSA-RELATED"/>
    <property type="match status" value="1"/>
</dbReference>
<dbReference type="Gene3D" id="3.30.1490.300">
    <property type="match status" value="1"/>
</dbReference>
<dbReference type="SUPFAM" id="SSF53067">
    <property type="entry name" value="Actin-like ATPase domain"/>
    <property type="match status" value="2"/>
</dbReference>
<feature type="domain" description="SHS2" evidence="1">
    <location>
        <begin position="6"/>
        <end position="174"/>
    </location>
</feature>
<gene>
    <name evidence="2" type="primary">pilM</name>
    <name evidence="2" type="ORF">H3C67_00130</name>
</gene>
<dbReference type="NCBIfam" id="TIGR01175">
    <property type="entry name" value="pilM"/>
    <property type="match status" value="1"/>
</dbReference>
<proteinExistence type="predicted"/>
<dbReference type="AlphaFoldDB" id="A0A952AI57"/>
<accession>A0A952AI57</accession>
<dbReference type="CDD" id="cd24049">
    <property type="entry name" value="ASKHA_NBD_PilM"/>
    <property type="match status" value="1"/>
</dbReference>
<organism evidence="2 3">
    <name type="scientific">Candidatus Dojkabacteria bacterium</name>
    <dbReference type="NCBI Taxonomy" id="2099670"/>
    <lineage>
        <taxon>Bacteria</taxon>
        <taxon>Candidatus Dojkabacteria</taxon>
    </lineage>
</organism>
<name>A0A952AI57_9BACT</name>
<dbReference type="EMBL" id="JACFOF010000001">
    <property type="protein sequence ID" value="MBW7953183.1"/>
    <property type="molecule type" value="Genomic_DNA"/>
</dbReference>